<reference evidence="1" key="1">
    <citation type="submission" date="2021-01" db="EMBL/GenBank/DDBJ databases">
        <authorList>
            <person name="Corre E."/>
            <person name="Pelletier E."/>
            <person name="Niang G."/>
            <person name="Scheremetjew M."/>
            <person name="Finn R."/>
            <person name="Kale V."/>
            <person name="Holt S."/>
            <person name="Cochrane G."/>
            <person name="Meng A."/>
            <person name="Brown T."/>
            <person name="Cohen L."/>
        </authorList>
    </citation>
    <scope>NUCLEOTIDE SEQUENCE</scope>
    <source>
        <strain evidence="1">CCMP3328</strain>
    </source>
</reference>
<dbReference type="EMBL" id="HBEF01012599">
    <property type="protein sequence ID" value="CAD8335793.1"/>
    <property type="molecule type" value="Transcribed_RNA"/>
</dbReference>
<accession>A0A7R9WUJ1</accession>
<name>A0A7R9WUJ1_9STRA</name>
<proteinExistence type="predicted"/>
<protein>
    <submittedName>
        <fullName evidence="1">Uncharacterized protein</fullName>
    </submittedName>
</protein>
<evidence type="ECO:0000313" key="1">
    <source>
        <dbReference type="EMBL" id="CAD8335793.1"/>
    </source>
</evidence>
<gene>
    <name evidence="1" type="ORF">CAUS1442_LOCUS7921</name>
</gene>
<sequence>MVGAAIADSSVAAITAEGFTQHTPTNGNNQGGASPEPKRVDVMTTLLKLGIGLQLCSAAQDGVDTHTHTYEYIQQAGDTTPRVVGNIVGDALRDLEGVCPVASRFEEGATNVFFHTSMMNLRKMTAPNIQRICGTMLQPP</sequence>
<organism evidence="1">
    <name type="scientific">Craspedostauros australis</name>
    <dbReference type="NCBI Taxonomy" id="1486917"/>
    <lineage>
        <taxon>Eukaryota</taxon>
        <taxon>Sar</taxon>
        <taxon>Stramenopiles</taxon>
        <taxon>Ochrophyta</taxon>
        <taxon>Bacillariophyta</taxon>
        <taxon>Bacillariophyceae</taxon>
        <taxon>Bacillariophycidae</taxon>
        <taxon>Naviculales</taxon>
        <taxon>Naviculaceae</taxon>
        <taxon>Craspedostauros</taxon>
    </lineage>
</organism>
<dbReference type="AlphaFoldDB" id="A0A7R9WUJ1"/>